<sequence length="269" mass="29266">MNLWLLAATPALRLPPQVMLQREQLASVERSLRCLPPVMGSDAKHVWISKLNEMAAQGKDFGLEVVVLDRSPKADGTVRIGVPASRAVEIARQPQTPDVRPVVVEQSIPSKKPSEEEAKRAWLARNSAPTRGSGAAVTTGVRRFASEEEAKRAWLARNSGPSWGPASTAAPQVKKASTPPQAATREQRRAWLNGLNAPKWGEAASTLADMADQATAMAVMEQDCFSGDKDACRMLSVEERNKRAWLARGVPALGMRHRYIAGTQIADME</sequence>
<evidence type="ECO:0000313" key="2">
    <source>
        <dbReference type="EMBL" id="KAL1525136.1"/>
    </source>
</evidence>
<keyword evidence="3" id="KW-1185">Reference proteome</keyword>
<accession>A0AB34JWP9</accession>
<reference evidence="2 3" key="1">
    <citation type="journal article" date="2024" name="Science">
        <title>Giant polyketide synthase enzymes in the biosynthesis of giant marine polyether toxins.</title>
        <authorList>
            <person name="Fallon T.R."/>
            <person name="Shende V.V."/>
            <person name="Wierzbicki I.H."/>
            <person name="Pendleton A.L."/>
            <person name="Watervoot N.F."/>
            <person name="Auber R.P."/>
            <person name="Gonzalez D.J."/>
            <person name="Wisecaver J.H."/>
            <person name="Moore B.S."/>
        </authorList>
    </citation>
    <scope>NUCLEOTIDE SEQUENCE [LARGE SCALE GENOMIC DNA]</scope>
    <source>
        <strain evidence="2 3">12B1</strain>
    </source>
</reference>
<organism evidence="2 3">
    <name type="scientific">Prymnesium parvum</name>
    <name type="common">Toxic golden alga</name>
    <dbReference type="NCBI Taxonomy" id="97485"/>
    <lineage>
        <taxon>Eukaryota</taxon>
        <taxon>Haptista</taxon>
        <taxon>Haptophyta</taxon>
        <taxon>Prymnesiophyceae</taxon>
        <taxon>Prymnesiales</taxon>
        <taxon>Prymnesiaceae</taxon>
        <taxon>Prymnesium</taxon>
    </lineage>
</organism>
<name>A0AB34JWP9_PRYPA</name>
<protein>
    <submittedName>
        <fullName evidence="2">Uncharacterized protein</fullName>
    </submittedName>
</protein>
<dbReference type="Proteomes" id="UP001515480">
    <property type="component" value="Unassembled WGS sequence"/>
</dbReference>
<feature type="region of interest" description="Disordered" evidence="1">
    <location>
        <begin position="156"/>
        <end position="183"/>
    </location>
</feature>
<comment type="caution">
    <text evidence="2">The sequence shown here is derived from an EMBL/GenBank/DDBJ whole genome shotgun (WGS) entry which is preliminary data.</text>
</comment>
<gene>
    <name evidence="2" type="ORF">AB1Y20_020007</name>
</gene>
<dbReference type="EMBL" id="JBGBPQ010000004">
    <property type="protein sequence ID" value="KAL1525136.1"/>
    <property type="molecule type" value="Genomic_DNA"/>
</dbReference>
<evidence type="ECO:0000313" key="3">
    <source>
        <dbReference type="Proteomes" id="UP001515480"/>
    </source>
</evidence>
<evidence type="ECO:0000256" key="1">
    <source>
        <dbReference type="SAM" id="MobiDB-lite"/>
    </source>
</evidence>
<proteinExistence type="predicted"/>
<dbReference type="AlphaFoldDB" id="A0AB34JWP9"/>
<feature type="region of interest" description="Disordered" evidence="1">
    <location>
        <begin position="100"/>
        <end position="119"/>
    </location>
</feature>